<dbReference type="Pfam" id="PF18277">
    <property type="entry name" value="AbrB_C"/>
    <property type="match status" value="1"/>
</dbReference>
<proteinExistence type="predicted"/>
<evidence type="ECO:0000259" key="2">
    <source>
        <dbReference type="PROSITE" id="PS51740"/>
    </source>
</evidence>
<dbReference type="Proteomes" id="UP000830326">
    <property type="component" value="Plasmid unnamed1"/>
</dbReference>
<dbReference type="InterPro" id="IPR040678">
    <property type="entry name" value="AbrB_C"/>
</dbReference>
<dbReference type="InterPro" id="IPR037914">
    <property type="entry name" value="SpoVT-AbrB_sf"/>
</dbReference>
<dbReference type="PANTHER" id="PTHR36432:SF4">
    <property type="entry name" value="TRANSITION STATE REGULATOR ABH-RELATED"/>
    <property type="match status" value="1"/>
</dbReference>
<organism evidence="3 4">
    <name type="scientific">Halobacillus amylolyticus</name>
    <dbReference type="NCBI Taxonomy" id="2932259"/>
    <lineage>
        <taxon>Bacteria</taxon>
        <taxon>Bacillati</taxon>
        <taxon>Bacillota</taxon>
        <taxon>Bacilli</taxon>
        <taxon>Bacillales</taxon>
        <taxon>Bacillaceae</taxon>
        <taxon>Halobacillus</taxon>
    </lineage>
</organism>
<dbReference type="SMART" id="SM00966">
    <property type="entry name" value="SpoVT_AbrB"/>
    <property type="match status" value="1"/>
</dbReference>
<dbReference type="GO" id="GO:0003677">
    <property type="term" value="F:DNA binding"/>
    <property type="evidence" value="ECO:0007669"/>
    <property type="project" value="UniProtKB-KW"/>
</dbReference>
<accession>A0ABY4HH21</accession>
<evidence type="ECO:0000313" key="3">
    <source>
        <dbReference type="EMBL" id="UOR14076.1"/>
    </source>
</evidence>
<dbReference type="Pfam" id="PF04014">
    <property type="entry name" value="MazE_antitoxin"/>
    <property type="match status" value="1"/>
</dbReference>
<reference evidence="3" key="1">
    <citation type="submission" date="2022-04" db="EMBL/GenBank/DDBJ databases">
        <title>Halobacillus sp. isolated from saltern.</title>
        <authorList>
            <person name="Won M."/>
            <person name="Lee C.-M."/>
            <person name="Woen H.-Y."/>
            <person name="Kwon S.-W."/>
        </authorList>
    </citation>
    <scope>NUCLEOTIDE SEQUENCE</scope>
    <source>
        <strain evidence="3">SSHM10-5</strain>
        <plasmid evidence="3">unnamed1</plasmid>
    </source>
</reference>
<dbReference type="InterPro" id="IPR007159">
    <property type="entry name" value="SpoVT-AbrB_dom"/>
</dbReference>
<keyword evidence="4" id="KW-1185">Reference proteome</keyword>
<keyword evidence="3" id="KW-0614">Plasmid</keyword>
<dbReference type="Gene3D" id="2.10.260.10">
    <property type="match status" value="1"/>
</dbReference>
<protein>
    <submittedName>
        <fullName evidence="3">AbrB/MazE/SpoVT family DNA-binding domain-containing protein</fullName>
    </submittedName>
</protein>
<dbReference type="SUPFAM" id="SSF89447">
    <property type="entry name" value="AbrB/MazE/MraZ-like"/>
    <property type="match status" value="1"/>
</dbReference>
<geneLocation type="plasmid" evidence="3 4">
    <name>unnamed1</name>
</geneLocation>
<evidence type="ECO:0000256" key="1">
    <source>
        <dbReference type="PROSITE-ProRule" id="PRU01076"/>
    </source>
</evidence>
<name>A0ABY4HH21_9BACI</name>
<dbReference type="NCBIfam" id="TIGR01439">
    <property type="entry name" value="lp_hng_hel_AbrB"/>
    <property type="match status" value="1"/>
</dbReference>
<evidence type="ECO:0000313" key="4">
    <source>
        <dbReference type="Proteomes" id="UP000830326"/>
    </source>
</evidence>
<dbReference type="PROSITE" id="PS51740">
    <property type="entry name" value="SPOVT_ABRB"/>
    <property type="match status" value="1"/>
</dbReference>
<sequence>MKSTGVVRKIDELGRVVIPMELRRTMDIKIKDSMEIFVEDDKIILQKYKAQRECIITGEVNDNNVEFEGGLVLSLKGMEILKDQLENEMHVHS</sequence>
<dbReference type="EMBL" id="CP095076">
    <property type="protein sequence ID" value="UOR14076.1"/>
    <property type="molecule type" value="Genomic_DNA"/>
</dbReference>
<gene>
    <name evidence="3" type="ORF">MUO15_21205</name>
</gene>
<dbReference type="RefSeq" id="WP_245036153.1">
    <property type="nucleotide sequence ID" value="NZ_CP095076.1"/>
</dbReference>
<feature type="domain" description="SpoVT-AbrB" evidence="2">
    <location>
        <begin position="5"/>
        <end position="50"/>
    </location>
</feature>
<dbReference type="InterPro" id="IPR052731">
    <property type="entry name" value="B_subtilis_Trans_State_Reg"/>
</dbReference>
<dbReference type="PANTHER" id="PTHR36432">
    <property type="match status" value="1"/>
</dbReference>
<keyword evidence="1 3" id="KW-0238">DNA-binding</keyword>